<dbReference type="Pfam" id="PF08350">
    <property type="entry name" value="FilR1_middle"/>
    <property type="match status" value="1"/>
</dbReference>
<name>A0ABD5RHE8_9EURY</name>
<dbReference type="AlphaFoldDB" id="A0ABD5RHE8"/>
<evidence type="ECO:0000259" key="2">
    <source>
        <dbReference type="Pfam" id="PF25213"/>
    </source>
</evidence>
<proteinExistence type="predicted"/>
<dbReference type="InterPro" id="IPR036388">
    <property type="entry name" value="WH-like_DNA-bd_sf"/>
</dbReference>
<evidence type="ECO:0000313" key="4">
    <source>
        <dbReference type="Proteomes" id="UP001596099"/>
    </source>
</evidence>
<feature type="domain" description="HVO-A0261-like N-terminal" evidence="2">
    <location>
        <begin position="32"/>
        <end position="115"/>
    </location>
</feature>
<dbReference type="SUPFAM" id="SSF46785">
    <property type="entry name" value="Winged helix' DNA-binding domain"/>
    <property type="match status" value="1"/>
</dbReference>
<reference evidence="3 4" key="1">
    <citation type="journal article" date="2019" name="Int. J. Syst. Evol. Microbiol.">
        <title>The Global Catalogue of Microorganisms (GCM) 10K type strain sequencing project: providing services to taxonomists for standard genome sequencing and annotation.</title>
        <authorList>
            <consortium name="The Broad Institute Genomics Platform"/>
            <consortium name="The Broad Institute Genome Sequencing Center for Infectious Disease"/>
            <person name="Wu L."/>
            <person name="Ma J."/>
        </authorList>
    </citation>
    <scope>NUCLEOTIDE SEQUENCE [LARGE SCALE GENOMIC DNA]</scope>
    <source>
        <strain evidence="3 4">CGMCC 1.12543</strain>
    </source>
</reference>
<dbReference type="EMBL" id="JBHSQH010000001">
    <property type="protein sequence ID" value="MFC5969767.1"/>
    <property type="molecule type" value="Genomic_DNA"/>
</dbReference>
<dbReference type="InterPro" id="IPR013561">
    <property type="entry name" value="FilR1_middle_dom"/>
</dbReference>
<dbReference type="Proteomes" id="UP001596099">
    <property type="component" value="Unassembled WGS sequence"/>
</dbReference>
<dbReference type="InterPro" id="IPR036390">
    <property type="entry name" value="WH_DNA-bd_sf"/>
</dbReference>
<dbReference type="Pfam" id="PF25213">
    <property type="entry name" value="HVO_A0261_N"/>
    <property type="match status" value="1"/>
</dbReference>
<protein>
    <submittedName>
        <fullName evidence="3">Helix-turn-helix transcriptional regulator</fullName>
    </submittedName>
</protein>
<dbReference type="Gene3D" id="1.10.10.10">
    <property type="entry name" value="Winged helix-like DNA-binding domain superfamily/Winged helix DNA-binding domain"/>
    <property type="match status" value="1"/>
</dbReference>
<sequence length="284" mass="31683">MTSQLFDEFFEEVVARRAIGQRLAERGDRLSTDDLVEVVRHGPVLEALFVHAPLDHRDIEAHLGVSRATSHRFTRWLDDEGYARRVAGGYELTGPGQVAAEEVLRLEYNVVAARRLAPLLDSICEDHQEFVVEPFAEATVTVADPDDPFRPLRRILDLVGDSTTLRGFNATAMVPPGVTAFYDRLFGAMDVELIGLPSSIDSLTAAYPDRVEDLRESGQLTLYSREAFPYGLLILDDCVGIGGYDEDTGTLRVFVDSDDRTAREWAERTFEAYRSDSTPLKAVE</sequence>
<accession>A0ABD5RHE8</accession>
<organism evidence="3 4">
    <name type="scientific">Halomarina salina</name>
    <dbReference type="NCBI Taxonomy" id="1872699"/>
    <lineage>
        <taxon>Archaea</taxon>
        <taxon>Methanobacteriati</taxon>
        <taxon>Methanobacteriota</taxon>
        <taxon>Stenosarchaea group</taxon>
        <taxon>Halobacteria</taxon>
        <taxon>Halobacteriales</taxon>
        <taxon>Natronomonadaceae</taxon>
        <taxon>Halomarina</taxon>
    </lineage>
</organism>
<gene>
    <name evidence="3" type="ORF">ACFPYI_00340</name>
</gene>
<evidence type="ECO:0000259" key="1">
    <source>
        <dbReference type="Pfam" id="PF08350"/>
    </source>
</evidence>
<dbReference type="InterPro" id="IPR057527">
    <property type="entry name" value="HVO_A0261-like_N"/>
</dbReference>
<keyword evidence="4" id="KW-1185">Reference proteome</keyword>
<evidence type="ECO:0000313" key="3">
    <source>
        <dbReference type="EMBL" id="MFC5969767.1"/>
    </source>
</evidence>
<dbReference type="RefSeq" id="WP_247418093.1">
    <property type="nucleotide sequence ID" value="NZ_JALLGW010000001.1"/>
</dbReference>
<comment type="caution">
    <text evidence="3">The sequence shown here is derived from an EMBL/GenBank/DDBJ whole genome shotgun (WGS) entry which is preliminary data.</text>
</comment>
<feature type="domain" description="Methanogenesis regulatory protein FilR1 middle" evidence="1">
    <location>
        <begin position="148"/>
        <end position="276"/>
    </location>
</feature>